<organism evidence="1 2">
    <name type="scientific">Clydaea vesicula</name>
    <dbReference type="NCBI Taxonomy" id="447962"/>
    <lineage>
        <taxon>Eukaryota</taxon>
        <taxon>Fungi</taxon>
        <taxon>Fungi incertae sedis</taxon>
        <taxon>Chytridiomycota</taxon>
        <taxon>Chytridiomycota incertae sedis</taxon>
        <taxon>Chytridiomycetes</taxon>
        <taxon>Lobulomycetales</taxon>
        <taxon>Lobulomycetaceae</taxon>
        <taxon>Clydaea</taxon>
    </lineage>
</organism>
<evidence type="ECO:0000313" key="1">
    <source>
        <dbReference type="EMBL" id="KAJ3226054.1"/>
    </source>
</evidence>
<name>A0AAD5U9B0_9FUNG</name>
<comment type="caution">
    <text evidence="1">The sequence shown here is derived from an EMBL/GenBank/DDBJ whole genome shotgun (WGS) entry which is preliminary data.</text>
</comment>
<accession>A0AAD5U9B0</accession>
<reference evidence="1" key="1">
    <citation type="submission" date="2020-05" db="EMBL/GenBank/DDBJ databases">
        <title>Phylogenomic resolution of chytrid fungi.</title>
        <authorList>
            <person name="Stajich J.E."/>
            <person name="Amses K."/>
            <person name="Simmons R."/>
            <person name="Seto K."/>
            <person name="Myers J."/>
            <person name="Bonds A."/>
            <person name="Quandt C.A."/>
            <person name="Barry K."/>
            <person name="Liu P."/>
            <person name="Grigoriev I."/>
            <person name="Longcore J.E."/>
            <person name="James T.Y."/>
        </authorList>
    </citation>
    <scope>NUCLEOTIDE SEQUENCE</scope>
    <source>
        <strain evidence="1">JEL0476</strain>
    </source>
</reference>
<dbReference type="Proteomes" id="UP001211065">
    <property type="component" value="Unassembled WGS sequence"/>
</dbReference>
<evidence type="ECO:0000313" key="2">
    <source>
        <dbReference type="Proteomes" id="UP001211065"/>
    </source>
</evidence>
<protein>
    <submittedName>
        <fullName evidence="1">Uncharacterized protein</fullName>
    </submittedName>
</protein>
<dbReference type="AlphaFoldDB" id="A0AAD5U9B0"/>
<gene>
    <name evidence="1" type="ORF">HK099_005639</name>
</gene>
<sequence>MKQKGSHLNWNEGNLAFYLKFKEDTVVGSRFFGDIWWNKNPSLISSNQAFQVDLPGPDRFLYQVLLLLLPCMRYGSLIYP</sequence>
<dbReference type="EMBL" id="JADGJW010000045">
    <property type="protein sequence ID" value="KAJ3226054.1"/>
    <property type="molecule type" value="Genomic_DNA"/>
</dbReference>
<proteinExistence type="predicted"/>
<keyword evidence="2" id="KW-1185">Reference proteome</keyword>